<dbReference type="SUPFAM" id="SSF56112">
    <property type="entry name" value="Protein kinase-like (PK-like)"/>
    <property type="match status" value="1"/>
</dbReference>
<gene>
    <name evidence="12" type="ORF">EVEC_LOCUS88</name>
</gene>
<keyword evidence="3" id="KW-0723">Serine/threonine-protein kinase</keyword>
<evidence type="ECO:0000256" key="4">
    <source>
        <dbReference type="ARBA" id="ARBA00022679"/>
    </source>
</evidence>
<dbReference type="Proteomes" id="UP000274131">
    <property type="component" value="Unassembled WGS sequence"/>
</dbReference>
<dbReference type="PANTHER" id="PTHR24346:SF107">
    <property type="entry name" value="SERINE_THREONINE-PROTEIN KINASE CHK1"/>
    <property type="match status" value="1"/>
</dbReference>
<feature type="domain" description="Protein kinase" evidence="11">
    <location>
        <begin position="23"/>
        <end position="314"/>
    </location>
</feature>
<evidence type="ECO:0000256" key="8">
    <source>
        <dbReference type="ARBA" id="ARBA00047899"/>
    </source>
</evidence>
<reference evidence="14" key="1">
    <citation type="submission" date="2017-02" db="UniProtKB">
        <authorList>
            <consortium name="WormBaseParasite"/>
        </authorList>
    </citation>
    <scope>IDENTIFICATION</scope>
</reference>
<dbReference type="PROSITE" id="PS00107">
    <property type="entry name" value="PROTEIN_KINASE_ATP"/>
    <property type="match status" value="1"/>
</dbReference>
<feature type="binding site" evidence="10">
    <location>
        <position position="53"/>
    </location>
    <ligand>
        <name>ATP</name>
        <dbReference type="ChEBI" id="CHEBI:30616"/>
    </ligand>
</feature>
<evidence type="ECO:0000313" key="12">
    <source>
        <dbReference type="EMBL" id="VDD84945.1"/>
    </source>
</evidence>
<dbReference type="InterPro" id="IPR008271">
    <property type="entry name" value="Ser/Thr_kinase_AS"/>
</dbReference>
<dbReference type="PROSITE" id="PS00108">
    <property type="entry name" value="PROTEIN_KINASE_ST"/>
    <property type="match status" value="1"/>
</dbReference>
<proteinExistence type="inferred from homology"/>
<evidence type="ECO:0000256" key="1">
    <source>
        <dbReference type="ARBA" id="ARBA00010791"/>
    </source>
</evidence>
<dbReference type="SMART" id="SM00220">
    <property type="entry name" value="S_TKc"/>
    <property type="match status" value="1"/>
</dbReference>
<evidence type="ECO:0000256" key="7">
    <source>
        <dbReference type="ARBA" id="ARBA00022840"/>
    </source>
</evidence>
<accession>A0A0N4USM3</accession>
<comment type="catalytic activity">
    <reaction evidence="9">
        <text>L-seryl-[protein] + ATP = O-phospho-L-seryl-[protein] + ADP + H(+)</text>
        <dbReference type="Rhea" id="RHEA:17989"/>
        <dbReference type="Rhea" id="RHEA-COMP:9863"/>
        <dbReference type="Rhea" id="RHEA-COMP:11604"/>
        <dbReference type="ChEBI" id="CHEBI:15378"/>
        <dbReference type="ChEBI" id="CHEBI:29999"/>
        <dbReference type="ChEBI" id="CHEBI:30616"/>
        <dbReference type="ChEBI" id="CHEBI:83421"/>
        <dbReference type="ChEBI" id="CHEBI:456216"/>
        <dbReference type="EC" id="2.7.11.1"/>
    </reaction>
</comment>
<evidence type="ECO:0000256" key="6">
    <source>
        <dbReference type="ARBA" id="ARBA00022777"/>
    </source>
</evidence>
<dbReference type="GO" id="GO:0004674">
    <property type="term" value="F:protein serine/threonine kinase activity"/>
    <property type="evidence" value="ECO:0007669"/>
    <property type="project" value="UniProtKB-KW"/>
</dbReference>
<dbReference type="InterPro" id="IPR011009">
    <property type="entry name" value="Kinase-like_dom_sf"/>
</dbReference>
<evidence type="ECO:0000256" key="2">
    <source>
        <dbReference type="ARBA" id="ARBA00012513"/>
    </source>
</evidence>
<dbReference type="Gene3D" id="3.30.310.80">
    <property type="entry name" value="Kinase associated domain 1, KA1"/>
    <property type="match status" value="1"/>
</dbReference>
<evidence type="ECO:0000313" key="13">
    <source>
        <dbReference type="Proteomes" id="UP000274131"/>
    </source>
</evidence>
<comment type="catalytic activity">
    <reaction evidence="8">
        <text>L-threonyl-[protein] + ATP = O-phospho-L-threonyl-[protein] + ADP + H(+)</text>
        <dbReference type="Rhea" id="RHEA:46608"/>
        <dbReference type="Rhea" id="RHEA-COMP:11060"/>
        <dbReference type="Rhea" id="RHEA-COMP:11605"/>
        <dbReference type="ChEBI" id="CHEBI:15378"/>
        <dbReference type="ChEBI" id="CHEBI:30013"/>
        <dbReference type="ChEBI" id="CHEBI:30616"/>
        <dbReference type="ChEBI" id="CHEBI:61977"/>
        <dbReference type="ChEBI" id="CHEBI:456216"/>
        <dbReference type="EC" id="2.7.11.1"/>
    </reaction>
</comment>
<dbReference type="GO" id="GO:0005737">
    <property type="term" value="C:cytoplasm"/>
    <property type="evidence" value="ECO:0007669"/>
    <property type="project" value="TreeGrafter"/>
</dbReference>
<name>A0A0N4USM3_ENTVE</name>
<dbReference type="InterPro" id="IPR000719">
    <property type="entry name" value="Prot_kinase_dom"/>
</dbReference>
<dbReference type="PANTHER" id="PTHR24346">
    <property type="entry name" value="MAP/MICROTUBULE AFFINITY-REGULATING KINASE"/>
    <property type="match status" value="1"/>
</dbReference>
<dbReference type="GO" id="GO:0005524">
    <property type="term" value="F:ATP binding"/>
    <property type="evidence" value="ECO:0007669"/>
    <property type="project" value="UniProtKB-UniRule"/>
</dbReference>
<protein>
    <recommendedName>
        <fullName evidence="2">non-specific serine/threonine protein kinase</fullName>
        <ecNumber evidence="2">2.7.11.1</ecNumber>
    </recommendedName>
</protein>
<keyword evidence="13" id="KW-1185">Reference proteome</keyword>
<evidence type="ECO:0000256" key="10">
    <source>
        <dbReference type="PROSITE-ProRule" id="PRU10141"/>
    </source>
</evidence>
<dbReference type="GO" id="GO:0035556">
    <property type="term" value="P:intracellular signal transduction"/>
    <property type="evidence" value="ECO:0007669"/>
    <property type="project" value="TreeGrafter"/>
</dbReference>
<dbReference type="PROSITE" id="PS50011">
    <property type="entry name" value="PROTEIN_KINASE_DOM"/>
    <property type="match status" value="1"/>
</dbReference>
<dbReference type="Gene3D" id="1.10.510.10">
    <property type="entry name" value="Transferase(Phosphotransferase) domain 1"/>
    <property type="match status" value="1"/>
</dbReference>
<dbReference type="Pfam" id="PF00069">
    <property type="entry name" value="Pkinase"/>
    <property type="match status" value="1"/>
</dbReference>
<evidence type="ECO:0000256" key="9">
    <source>
        <dbReference type="ARBA" id="ARBA00048679"/>
    </source>
</evidence>
<dbReference type="OrthoDB" id="539158at2759"/>
<comment type="similarity">
    <text evidence="1">Belongs to the protein kinase superfamily. CAMK Ser/Thr protein kinase family. NIM1 subfamily.</text>
</comment>
<dbReference type="InterPro" id="IPR017441">
    <property type="entry name" value="Protein_kinase_ATP_BS"/>
</dbReference>
<keyword evidence="5 10" id="KW-0547">Nucleotide-binding</keyword>
<dbReference type="EMBL" id="UXUI01000043">
    <property type="protein sequence ID" value="VDD84945.1"/>
    <property type="molecule type" value="Genomic_DNA"/>
</dbReference>
<keyword evidence="4" id="KW-0808">Transferase</keyword>
<keyword evidence="6" id="KW-0418">Kinase</keyword>
<dbReference type="STRING" id="51028.A0A0N4USM3"/>
<organism evidence="14">
    <name type="scientific">Enterobius vermicularis</name>
    <name type="common">Human pinworm</name>
    <dbReference type="NCBI Taxonomy" id="51028"/>
    <lineage>
        <taxon>Eukaryota</taxon>
        <taxon>Metazoa</taxon>
        <taxon>Ecdysozoa</taxon>
        <taxon>Nematoda</taxon>
        <taxon>Chromadorea</taxon>
        <taxon>Rhabditida</taxon>
        <taxon>Spirurina</taxon>
        <taxon>Oxyuridomorpha</taxon>
        <taxon>Oxyuroidea</taxon>
        <taxon>Oxyuridae</taxon>
        <taxon>Enterobius</taxon>
    </lineage>
</organism>
<reference evidence="12 13" key="2">
    <citation type="submission" date="2018-10" db="EMBL/GenBank/DDBJ databases">
        <authorList>
            <consortium name="Pathogen Informatics"/>
        </authorList>
    </citation>
    <scope>NUCLEOTIDE SEQUENCE [LARGE SCALE GENOMIC DNA]</scope>
</reference>
<evidence type="ECO:0000259" key="11">
    <source>
        <dbReference type="PROSITE" id="PS50011"/>
    </source>
</evidence>
<evidence type="ECO:0000256" key="5">
    <source>
        <dbReference type="ARBA" id="ARBA00022741"/>
    </source>
</evidence>
<sequence>MDCVTTGSTVQSSQRAAFCKTTWAVVRTLGEGAFGEVKLVVDSRNSNFAVAVKCVDLLRHQDAKEAVRKEALIQRELRGHRNIVQYIGMRMEGIYEFQIFLEYVDGGELFDQIEPDFGMPPAKAQFFFVQLIEGVRHMHSLGIAHRDIKPENILLTQNGVLKISDFGMATIFRHKGKERYLTTRCGTLPYVSPQVISGRYRGEASDIWSCGIVLVAMLAGELPWETMLRTILNEGEESRASIERIQTHPWCSADLSKNRGLLDANSEFCQINGVVSKRKRCALDVIQESFVCDSYSQPPAYRPAKISLNDETSLTRGKCDGPLINASFSQPTDMEELLLNHSQMDTQTQCTDPFQLLVRRMTRFCVTVGVSQAINMIVTASESAGFEVKNITANQVGHHEKKDKILSCGQAYSCSFLSKLQANFLCNALKLFLLLLKYLVWEEITIQTRKTTFLVAVYDMGQISGDKVMVDFRRSRGDGIEFKRAFIKLKKDLNQIICRFGTCWLEKQGLIYVNAAT</sequence>
<evidence type="ECO:0000313" key="14">
    <source>
        <dbReference type="WBParaSite" id="EVEC_0000012701-mRNA-1"/>
    </source>
</evidence>
<dbReference type="AlphaFoldDB" id="A0A0N4USM3"/>
<dbReference type="EC" id="2.7.11.1" evidence="2"/>
<dbReference type="WBParaSite" id="EVEC_0000012701-mRNA-1">
    <property type="protein sequence ID" value="EVEC_0000012701-mRNA-1"/>
    <property type="gene ID" value="EVEC_0000012701"/>
</dbReference>
<keyword evidence="7 10" id="KW-0067">ATP-binding</keyword>
<evidence type="ECO:0000256" key="3">
    <source>
        <dbReference type="ARBA" id="ARBA00022527"/>
    </source>
</evidence>